<dbReference type="AlphaFoldDB" id="A0A9D1HKK7"/>
<feature type="region of interest" description="Disordered" evidence="1">
    <location>
        <begin position="1"/>
        <end position="23"/>
    </location>
</feature>
<evidence type="ECO:0000313" key="3">
    <source>
        <dbReference type="Proteomes" id="UP000824124"/>
    </source>
</evidence>
<protein>
    <submittedName>
        <fullName evidence="2">Uncharacterized protein</fullName>
    </submittedName>
</protein>
<comment type="caution">
    <text evidence="2">The sequence shown here is derived from an EMBL/GenBank/DDBJ whole genome shotgun (WGS) entry which is preliminary data.</text>
</comment>
<gene>
    <name evidence="2" type="ORF">IAB00_07065</name>
</gene>
<accession>A0A9D1HKK7</accession>
<evidence type="ECO:0000256" key="1">
    <source>
        <dbReference type="SAM" id="MobiDB-lite"/>
    </source>
</evidence>
<dbReference type="Proteomes" id="UP000824124">
    <property type="component" value="Unassembled WGS sequence"/>
</dbReference>
<evidence type="ECO:0000313" key="2">
    <source>
        <dbReference type="EMBL" id="HIU10974.1"/>
    </source>
</evidence>
<sequence>MSREFPGRFFNKNDAPPRGGGKEGIVMLSPETLSAEAIWRLFEETGSPSAYMCYCSVCQKQ</sequence>
<name>A0A9D1HKK7_9FIRM</name>
<dbReference type="EMBL" id="DVMH01000035">
    <property type="protein sequence ID" value="HIU10974.1"/>
    <property type="molecule type" value="Genomic_DNA"/>
</dbReference>
<proteinExistence type="predicted"/>
<reference evidence="2" key="1">
    <citation type="submission" date="2020-10" db="EMBL/GenBank/DDBJ databases">
        <authorList>
            <person name="Gilroy R."/>
        </authorList>
    </citation>
    <scope>NUCLEOTIDE SEQUENCE</scope>
    <source>
        <strain evidence="2">2830</strain>
    </source>
</reference>
<organism evidence="2 3">
    <name type="scientific">Candidatus Avidehalobacter gallistercoris</name>
    <dbReference type="NCBI Taxonomy" id="2840694"/>
    <lineage>
        <taxon>Bacteria</taxon>
        <taxon>Bacillati</taxon>
        <taxon>Bacillota</taxon>
        <taxon>Clostridia</taxon>
        <taxon>Eubacteriales</taxon>
        <taxon>Peptococcaceae</taxon>
        <taxon>Peptococcaceae incertae sedis</taxon>
        <taxon>Candidatus Avidehalobacter</taxon>
    </lineage>
</organism>
<reference evidence="2" key="2">
    <citation type="journal article" date="2021" name="PeerJ">
        <title>Extensive microbial diversity within the chicken gut microbiome revealed by metagenomics and culture.</title>
        <authorList>
            <person name="Gilroy R."/>
            <person name="Ravi A."/>
            <person name="Getino M."/>
            <person name="Pursley I."/>
            <person name="Horton D.L."/>
            <person name="Alikhan N.F."/>
            <person name="Baker D."/>
            <person name="Gharbi K."/>
            <person name="Hall N."/>
            <person name="Watson M."/>
            <person name="Adriaenssens E.M."/>
            <person name="Foster-Nyarko E."/>
            <person name="Jarju S."/>
            <person name="Secka A."/>
            <person name="Antonio M."/>
            <person name="Oren A."/>
            <person name="Chaudhuri R.R."/>
            <person name="La Ragione R."/>
            <person name="Hildebrand F."/>
            <person name="Pallen M.J."/>
        </authorList>
    </citation>
    <scope>NUCLEOTIDE SEQUENCE</scope>
    <source>
        <strain evidence="2">2830</strain>
    </source>
</reference>